<accession>A0A5C8ZKD9</accession>
<comment type="caution">
    <text evidence="2">The sequence shown here is derived from an EMBL/GenBank/DDBJ whole genome shotgun (WGS) entry which is preliminary data.</text>
</comment>
<keyword evidence="1" id="KW-0812">Transmembrane</keyword>
<sequence length="257" mass="26347">MLGHSHAMSGLAAGAATLPWAGQVGVTGPVEQIAWVAAWGGFAMLPDLDQGGIHWRGVMPSATGSTVARMWGPITTTLASVVGKIAGGHRQGTHDLLLAPAIFGLLTVLASHDPWASMAVIALGIGLALQALHVVIPGKVEQTVIGNLVISVAGAWWVTGTANHALEWLPYAVAGGVVVHILGDWLTVGGVPVPLTWVGGHSVRLSASLFKTGAKPEHVLATMFGIAAIVLVVVFSPLQGYVVPVIQPVLTSAHTSP</sequence>
<feature type="transmembrane region" description="Helical" evidence="1">
    <location>
        <begin position="143"/>
        <end position="159"/>
    </location>
</feature>
<evidence type="ECO:0000313" key="2">
    <source>
        <dbReference type="EMBL" id="TXR57601.1"/>
    </source>
</evidence>
<keyword evidence="2" id="KW-0378">Hydrolase</keyword>
<dbReference type="OrthoDB" id="3425909at2"/>
<dbReference type="Proteomes" id="UP000321234">
    <property type="component" value="Unassembled WGS sequence"/>
</dbReference>
<feature type="transmembrane region" description="Helical" evidence="1">
    <location>
        <begin position="219"/>
        <end position="238"/>
    </location>
</feature>
<keyword evidence="3" id="KW-1185">Reference proteome</keyword>
<feature type="transmembrane region" description="Helical" evidence="1">
    <location>
        <begin position="118"/>
        <end position="136"/>
    </location>
</feature>
<name>A0A5C8ZKD9_9ACTN</name>
<dbReference type="GO" id="GO:0016787">
    <property type="term" value="F:hydrolase activity"/>
    <property type="evidence" value="ECO:0007669"/>
    <property type="project" value="UniProtKB-KW"/>
</dbReference>
<keyword evidence="1" id="KW-1133">Transmembrane helix</keyword>
<keyword evidence="1" id="KW-0472">Membrane</keyword>
<dbReference type="AlphaFoldDB" id="A0A5C8ZKD9"/>
<dbReference type="InterPro" id="IPR007404">
    <property type="entry name" value="YdjM-like"/>
</dbReference>
<evidence type="ECO:0000256" key="1">
    <source>
        <dbReference type="SAM" id="Phobius"/>
    </source>
</evidence>
<dbReference type="RefSeq" id="WP_147925240.1">
    <property type="nucleotide sequence ID" value="NZ_VKAC01000002.1"/>
</dbReference>
<reference evidence="2 3" key="1">
    <citation type="submission" date="2019-07" db="EMBL/GenBank/DDBJ databases">
        <title>Quadrisphaera sp. strain DD2A genome sequencing and assembly.</title>
        <authorList>
            <person name="Kim I."/>
        </authorList>
    </citation>
    <scope>NUCLEOTIDE SEQUENCE [LARGE SCALE GENOMIC DNA]</scope>
    <source>
        <strain evidence="2 3">DD2A</strain>
    </source>
</reference>
<dbReference type="Pfam" id="PF04307">
    <property type="entry name" value="YdjM"/>
    <property type="match status" value="1"/>
</dbReference>
<dbReference type="EMBL" id="VKAC01000002">
    <property type="protein sequence ID" value="TXR57601.1"/>
    <property type="molecule type" value="Genomic_DNA"/>
</dbReference>
<organism evidence="2 3">
    <name type="scientific">Quadrisphaera setariae</name>
    <dbReference type="NCBI Taxonomy" id="2593304"/>
    <lineage>
        <taxon>Bacteria</taxon>
        <taxon>Bacillati</taxon>
        <taxon>Actinomycetota</taxon>
        <taxon>Actinomycetes</taxon>
        <taxon>Kineosporiales</taxon>
        <taxon>Kineosporiaceae</taxon>
        <taxon>Quadrisphaera</taxon>
    </lineage>
</organism>
<feature type="transmembrane region" description="Helical" evidence="1">
    <location>
        <begin position="171"/>
        <end position="198"/>
    </location>
</feature>
<proteinExistence type="predicted"/>
<protein>
    <submittedName>
        <fullName evidence="2">Metal-dependent hydrolase</fullName>
    </submittedName>
</protein>
<evidence type="ECO:0000313" key="3">
    <source>
        <dbReference type="Proteomes" id="UP000321234"/>
    </source>
</evidence>
<gene>
    <name evidence="2" type="ORF">FMM08_05140</name>
</gene>